<accession>A0ACC3TW93</accession>
<name>A0ACC3TW93_9ASCO</name>
<protein>
    <submittedName>
        <fullName evidence="1">Uncharacterized protein</fullName>
    </submittedName>
</protein>
<evidence type="ECO:0000313" key="1">
    <source>
        <dbReference type="EMBL" id="KAK9325315.1"/>
    </source>
</evidence>
<evidence type="ECO:0000313" key="2">
    <source>
        <dbReference type="Proteomes" id="UP001489719"/>
    </source>
</evidence>
<gene>
    <name evidence="1" type="ORF">V1517DRAFT_314577</name>
</gene>
<proteinExistence type="predicted"/>
<feature type="non-terminal residue" evidence="1">
    <location>
        <position position="1"/>
    </location>
</feature>
<dbReference type="EMBL" id="MU970041">
    <property type="protein sequence ID" value="KAK9325315.1"/>
    <property type="molecule type" value="Genomic_DNA"/>
</dbReference>
<comment type="caution">
    <text evidence="1">The sequence shown here is derived from an EMBL/GenBank/DDBJ whole genome shotgun (WGS) entry which is preliminary data.</text>
</comment>
<keyword evidence="2" id="KW-1185">Reference proteome</keyword>
<dbReference type="Proteomes" id="UP001489719">
    <property type="component" value="Unassembled WGS sequence"/>
</dbReference>
<reference evidence="2" key="1">
    <citation type="journal article" date="2024" name="Front. Bioeng. Biotechnol.">
        <title>Genome-scale model development and genomic sequencing of the oleaginous clade Lipomyces.</title>
        <authorList>
            <person name="Czajka J.J."/>
            <person name="Han Y."/>
            <person name="Kim J."/>
            <person name="Mondo S.J."/>
            <person name="Hofstad B.A."/>
            <person name="Robles A."/>
            <person name="Haridas S."/>
            <person name="Riley R."/>
            <person name="LaButti K."/>
            <person name="Pangilinan J."/>
            <person name="Andreopoulos W."/>
            <person name="Lipzen A."/>
            <person name="Yan J."/>
            <person name="Wang M."/>
            <person name="Ng V."/>
            <person name="Grigoriev I.V."/>
            <person name="Spatafora J.W."/>
            <person name="Magnuson J.K."/>
            <person name="Baker S.E."/>
            <person name="Pomraning K.R."/>
        </authorList>
    </citation>
    <scope>NUCLEOTIDE SEQUENCE [LARGE SCALE GENOMIC DNA]</scope>
    <source>
        <strain evidence="2">CBS 10300</strain>
    </source>
</reference>
<sequence length="64" mass="7303">CQLRMRLRIIFVYWQGFTSPDYLAILASEVAVERLFNSGTHLLGLRGQSLSADTMSKLVLLRDM</sequence>
<organism evidence="1 2">
    <name type="scientific">Lipomyces orientalis</name>
    <dbReference type="NCBI Taxonomy" id="1233043"/>
    <lineage>
        <taxon>Eukaryota</taxon>
        <taxon>Fungi</taxon>
        <taxon>Dikarya</taxon>
        <taxon>Ascomycota</taxon>
        <taxon>Saccharomycotina</taxon>
        <taxon>Lipomycetes</taxon>
        <taxon>Lipomycetales</taxon>
        <taxon>Lipomycetaceae</taxon>
        <taxon>Lipomyces</taxon>
    </lineage>
</organism>